<keyword evidence="2" id="KW-1185">Reference proteome</keyword>
<gene>
    <name evidence="1" type="ORF">BO95DRAFT_475062</name>
</gene>
<protein>
    <submittedName>
        <fullName evidence="1">Uncharacterized protein</fullName>
    </submittedName>
</protein>
<sequence>MRGPNTPSKLPHPKTRDQSQRRMKRTLKPGTKRRRPPLACIQCYQRKVKCGKEFPSCSRCVRAGIAEECTYRGVSTTHQKDGATSPARPNNREAAPAPRVLSSENNLQRQFQPALAGIHDITHFRRRGGLVQFYGYSYHMNFYQQFPALRSYIAGVKAQYPAINVARDGVFPPNHESTTFGKHISVPVGTTVLKAVIPSKSVSDALVQTYLDRFETTYRVLDRSAFMVEYHCHWSGSTSTAPFFLAQLLLVLATGASLHSETYLENETKASIYMQIVNWIDAAESWLTSTNNVVSQSREAIAGRCLVLIAKRANYIQSSSFWTGSGELMRLAMAAGYHREISPAARISSYDQEIRRRLWMTIVELDVQAALERGMPPTLRPDDFYIACPLHINDDKLCESLDCTEVAVPPGKMADTSFQVTLLQSLPARLAICAYVNGCDGMMQFEQVQELGEALHKALQNIPDWDSRAADPRQQKLAMYLSTLLKIQLCQYLLLLYTRFICQSPHSFQSTICRRARLDASTTVLECYRRLDDDEILPKHACQTGLMVAALNICHEIFLSHSPCEAISMTTSLGVAEHLLRAVEQVLAILETRISRTLHGLNEYYLLSMIIGLVKTRIAPETRVINDEQAASRAIQVCTFLHTARASLLACDSPIQPVEPESSSQEQSPLAMLHDTSIGLDSLSNNNAGFIEDEFLFDAFLQDRSCFV</sequence>
<dbReference type="Proteomes" id="UP000249057">
    <property type="component" value="Unassembled WGS sequence"/>
</dbReference>
<proteinExistence type="predicted"/>
<evidence type="ECO:0000313" key="2">
    <source>
        <dbReference type="Proteomes" id="UP000249057"/>
    </source>
</evidence>
<reference evidence="1" key="1">
    <citation type="submission" date="2018-02" db="EMBL/GenBank/DDBJ databases">
        <title>The genomes of Aspergillus section Nigri reveals drivers in fungal speciation.</title>
        <authorList>
            <consortium name="DOE Joint Genome Institute"/>
            <person name="Vesth T.C."/>
            <person name="Nybo J."/>
            <person name="Theobald S."/>
            <person name="Brandl J."/>
            <person name="Frisvad J.C."/>
            <person name="Nielsen K.F."/>
            <person name="Lyhne E.K."/>
            <person name="Kogle M.E."/>
            <person name="Kuo A."/>
            <person name="Riley R."/>
            <person name="Clum A."/>
            <person name="Nolan M."/>
            <person name="Lipzen A."/>
            <person name="Salamov A."/>
            <person name="Henrissat B."/>
            <person name="Wiebenga A."/>
            <person name="De vries R.P."/>
            <person name="Grigoriev I.V."/>
            <person name="Mortensen U.H."/>
            <person name="Andersen M.R."/>
            <person name="Baker S.E."/>
        </authorList>
    </citation>
    <scope>NUCLEOTIDE SEQUENCE</scope>
    <source>
        <strain evidence="1">CBS 621.78</strain>
    </source>
</reference>
<organism evidence="1 2">
    <name type="scientific">Aspergillus brunneoviolaceus CBS 621.78</name>
    <dbReference type="NCBI Taxonomy" id="1450534"/>
    <lineage>
        <taxon>Eukaryota</taxon>
        <taxon>Fungi</taxon>
        <taxon>Dikarya</taxon>
        <taxon>Ascomycota</taxon>
        <taxon>Pezizomycotina</taxon>
        <taxon>Eurotiomycetes</taxon>
        <taxon>Eurotiomycetidae</taxon>
        <taxon>Eurotiales</taxon>
        <taxon>Aspergillaceae</taxon>
        <taxon>Aspergillus</taxon>
        <taxon>Aspergillus subgen. Circumdati</taxon>
    </lineage>
</organism>
<dbReference type="EMBL" id="KZ825361">
    <property type="protein sequence ID" value="RAH43553.1"/>
    <property type="molecule type" value="Genomic_DNA"/>
</dbReference>
<evidence type="ECO:0000313" key="1">
    <source>
        <dbReference type="EMBL" id="RAH43553.1"/>
    </source>
</evidence>
<name>A0ACD1G2X3_9EURO</name>
<accession>A0ACD1G2X3</accession>